<proteinExistence type="predicted"/>
<dbReference type="Gene3D" id="1.10.10.10">
    <property type="entry name" value="Winged helix-like DNA-binding domain superfamily/Winged helix DNA-binding domain"/>
    <property type="match status" value="1"/>
</dbReference>
<evidence type="ECO:0000313" key="1">
    <source>
        <dbReference type="EMBL" id="HAF2529905.1"/>
    </source>
</evidence>
<comment type="caution">
    <text evidence="1">The sequence shown here is derived from an EMBL/GenBank/DDBJ whole genome shotgun (WGS) entry which is preliminary data.</text>
</comment>
<organism evidence="1">
    <name type="scientific">Salmonella enterica</name>
    <name type="common">Salmonella choleraesuis</name>
    <dbReference type="NCBI Taxonomy" id="28901"/>
    <lineage>
        <taxon>Bacteria</taxon>
        <taxon>Pseudomonadati</taxon>
        <taxon>Pseudomonadota</taxon>
        <taxon>Gammaproteobacteria</taxon>
        <taxon>Enterobacterales</taxon>
        <taxon>Enterobacteriaceae</taxon>
        <taxon>Salmonella</taxon>
    </lineage>
</organism>
<sequence>MKATPGLHLKIAEWMLENGEAVSAYDISENFGTTIKQSRAFMTVLENDGAIKIQRGAYVPTSTAYGYEIRTLKVTAIDREKLASRKKNPSYTNYKHHPVESISDLSHAEKWELIIRNARRRKR</sequence>
<dbReference type="InterPro" id="IPR036388">
    <property type="entry name" value="WH-like_DNA-bd_sf"/>
</dbReference>
<reference evidence="1" key="2">
    <citation type="submission" date="2020-02" db="EMBL/GenBank/DDBJ databases">
        <authorList>
            <consortium name="NCBI Pathogen Detection Project"/>
        </authorList>
    </citation>
    <scope>NUCLEOTIDE SEQUENCE</scope>
    <source>
        <strain evidence="1">MA.04ba 6789-3</strain>
    </source>
</reference>
<reference evidence="1" key="1">
    <citation type="journal article" date="2018" name="Genome Biol.">
        <title>SKESA: strategic k-mer extension for scrupulous assemblies.</title>
        <authorList>
            <person name="Souvorov A."/>
            <person name="Agarwala R."/>
            <person name="Lipman D.J."/>
        </authorList>
    </citation>
    <scope>NUCLEOTIDE SEQUENCE</scope>
    <source>
        <strain evidence="1">MA.04ba 6789-3</strain>
    </source>
</reference>
<protein>
    <submittedName>
        <fullName evidence="1">Uncharacterized protein</fullName>
    </submittedName>
</protein>
<dbReference type="AlphaFoldDB" id="A0A744IZR8"/>
<name>A0A744IZR8_SALER</name>
<accession>A0A744IZR8</accession>
<dbReference type="EMBL" id="DAAUQW010000025">
    <property type="protein sequence ID" value="HAF2529905.1"/>
    <property type="molecule type" value="Genomic_DNA"/>
</dbReference>
<gene>
    <name evidence="1" type="ORF">G9E92_005016</name>
</gene>